<comment type="caution">
    <text evidence="13">The sequence shown here is derived from an EMBL/GenBank/DDBJ whole genome shotgun (WGS) entry which is preliminary data.</text>
</comment>
<evidence type="ECO:0000256" key="4">
    <source>
        <dbReference type="ARBA" id="ARBA00022741"/>
    </source>
</evidence>
<evidence type="ECO:0000256" key="1">
    <source>
        <dbReference type="ARBA" id="ARBA00004718"/>
    </source>
</evidence>
<dbReference type="Pfam" id="PF00899">
    <property type="entry name" value="ThiF"/>
    <property type="match status" value="1"/>
</dbReference>
<dbReference type="InterPro" id="IPR000594">
    <property type="entry name" value="ThiF_NAD_FAD-bd"/>
</dbReference>
<dbReference type="Gene3D" id="1.10.10.520">
    <property type="entry name" value="Ubiquitin activating enzymes (Uba3). Chain: B, domain 2"/>
    <property type="match status" value="1"/>
</dbReference>
<evidence type="ECO:0000256" key="5">
    <source>
        <dbReference type="ARBA" id="ARBA00022786"/>
    </source>
</evidence>
<comment type="pathway">
    <text evidence="1 8">Protein modification; protein sumoylation.</text>
</comment>
<protein>
    <recommendedName>
        <fullName evidence="8">Ubiquitin-activating enzyme E1-like</fullName>
    </recommendedName>
</protein>
<keyword evidence="5 8" id="KW-0833">Ubl conjugation pathway</keyword>
<evidence type="ECO:0000256" key="6">
    <source>
        <dbReference type="ARBA" id="ARBA00022833"/>
    </source>
</evidence>
<dbReference type="PANTHER" id="PTHR10953:SF5">
    <property type="entry name" value="SUMO-ACTIVATING ENZYME SUBUNIT 2"/>
    <property type="match status" value="1"/>
</dbReference>
<feature type="domain" description="THIF-type NAD/FAD binding fold" evidence="10">
    <location>
        <begin position="10"/>
        <end position="438"/>
    </location>
</feature>
<feature type="domain" description="Ubiquitin-activating enzyme SCCH" evidence="11">
    <location>
        <begin position="314"/>
        <end position="375"/>
    </location>
</feature>
<dbReference type="SUPFAM" id="SSF69572">
    <property type="entry name" value="Activating enzymes of the ubiquitin-like proteins"/>
    <property type="match status" value="1"/>
</dbReference>
<dbReference type="PANTHER" id="PTHR10953">
    <property type="entry name" value="UBIQUITIN-ACTIVATING ENZYME E1"/>
    <property type="match status" value="1"/>
</dbReference>
<dbReference type="Gene3D" id="3.50.50.80">
    <property type="entry name" value="Ubiquitin-activating enzyme E1, inactive adenylation domain, subdomain 1"/>
    <property type="match status" value="1"/>
</dbReference>
<organism evidence="13 14">
    <name type="scientific">Phyllosticta citriasiana</name>
    <dbReference type="NCBI Taxonomy" id="595635"/>
    <lineage>
        <taxon>Eukaryota</taxon>
        <taxon>Fungi</taxon>
        <taxon>Dikarya</taxon>
        <taxon>Ascomycota</taxon>
        <taxon>Pezizomycotina</taxon>
        <taxon>Dothideomycetes</taxon>
        <taxon>Dothideomycetes incertae sedis</taxon>
        <taxon>Botryosphaeriales</taxon>
        <taxon>Phyllostictaceae</taxon>
        <taxon>Phyllosticta</taxon>
    </lineage>
</organism>
<comment type="similarity">
    <text evidence="2 8">Belongs to the ubiquitin-activating E1 family.</text>
</comment>
<feature type="compositionally biased region" description="Basic and acidic residues" evidence="9">
    <location>
        <begin position="589"/>
        <end position="608"/>
    </location>
</feature>
<accession>A0ABR1KFE8</accession>
<dbReference type="EMBL" id="JBBPHU010000012">
    <property type="protein sequence ID" value="KAK7511665.1"/>
    <property type="molecule type" value="Genomic_DNA"/>
</dbReference>
<keyword evidence="7 8" id="KW-0067">ATP-binding</keyword>
<evidence type="ECO:0000256" key="3">
    <source>
        <dbReference type="ARBA" id="ARBA00022723"/>
    </source>
</evidence>
<dbReference type="PIRSF" id="PIRSF039133">
    <property type="entry name" value="SUMO_E1B"/>
    <property type="match status" value="1"/>
</dbReference>
<dbReference type="CDD" id="cd01489">
    <property type="entry name" value="Uba2_SUMO"/>
    <property type="match status" value="1"/>
</dbReference>
<dbReference type="PROSITE" id="PS51257">
    <property type="entry name" value="PROKAR_LIPOPROTEIN"/>
    <property type="match status" value="1"/>
</dbReference>
<dbReference type="Gene3D" id="3.10.290.20">
    <property type="entry name" value="Ubiquitin-like 2 activating enzyme e1b. Chain: B, domain 3"/>
    <property type="match status" value="1"/>
</dbReference>
<keyword evidence="6 8" id="KW-0862">Zinc</keyword>
<keyword evidence="14" id="KW-1185">Reference proteome</keyword>
<keyword evidence="3 8" id="KW-0479">Metal-binding</keyword>
<comment type="subunit">
    <text evidence="8">Heterodimer.</text>
</comment>
<dbReference type="InterPro" id="IPR023318">
    <property type="entry name" value="Ub_act_enz_dom_a_sf"/>
</dbReference>
<keyword evidence="4 8" id="KW-0547">Nucleotide-binding</keyword>
<dbReference type="InterPro" id="IPR028077">
    <property type="entry name" value="UAE_UbL_dom"/>
</dbReference>
<dbReference type="Pfam" id="PF14732">
    <property type="entry name" value="UAE_UbL"/>
    <property type="match status" value="1"/>
</dbReference>
<dbReference type="InterPro" id="IPR019572">
    <property type="entry name" value="UBA_E1_SCCH"/>
</dbReference>
<evidence type="ECO:0000259" key="12">
    <source>
        <dbReference type="Pfam" id="PF14732"/>
    </source>
</evidence>
<sequence>MGRDKFAKQSLGTSLYSHIQQSRVLMVGAGGIGCELLKNLVLTGFGDIHIVDLDTIDLSNLNRQFLFRQEHIKKPKALVAKESAGKFNPKVNIEAHHANIKDLNFNVDWFKSFTVVFNALDNLDARRHVNKMCLAADIPLIESGTTGFDGQVHVIRKGKTECYDCNPKETPKTFPTCTIRSTPSQSIHCIVWAKSYLFAEIFGVSEDEAEMPEFDHTEDRENSKEIEKLRKEATALKEVRKSMGSIEFPQRLFNKVFKEDIERLLSTEDMWRHRRAPEPQEWEELSAASSDVAPTVAQQDQRAWSLVENFVVFNDSLRRLSSRLEALKSGAAPGDAPPVLSFDKDDADTLDFVAAAANLRSYIFGIENKSKFDIKQMAGNIIPAIATTNAMVAGLCVLQAFKVMKEEYDRARDVLLMPRDVDRVLNPLRLHEPKPDCPVCSPAQALLEVDTSRATLKELVEDVLRLQLGYGEELSVETNAGVVYEPDLEDNLAKKFKEMGISGHSFVIVRDGEDNPRIDLCLSISEKTISEDAKPIYLPSKPDLPIKPKPASDHEQANATNGDRAFTNGVNTGVKRGAADAGLDPNDEEQSHKRGKVLEERPKVKDPETIDVEDSAPIVIDDD</sequence>
<evidence type="ECO:0000256" key="7">
    <source>
        <dbReference type="ARBA" id="ARBA00022840"/>
    </source>
</evidence>
<evidence type="ECO:0000313" key="13">
    <source>
        <dbReference type="EMBL" id="KAK7511665.1"/>
    </source>
</evidence>
<evidence type="ECO:0000259" key="11">
    <source>
        <dbReference type="Pfam" id="PF10585"/>
    </source>
</evidence>
<dbReference type="InterPro" id="IPR042449">
    <property type="entry name" value="Ub-E1_IAD_1"/>
</dbReference>
<feature type="region of interest" description="Disordered" evidence="9">
    <location>
        <begin position="533"/>
        <end position="623"/>
    </location>
</feature>
<evidence type="ECO:0000259" key="10">
    <source>
        <dbReference type="Pfam" id="PF00899"/>
    </source>
</evidence>
<dbReference type="InterPro" id="IPR030661">
    <property type="entry name" value="Uba2"/>
</dbReference>
<evidence type="ECO:0000256" key="8">
    <source>
        <dbReference type="PIRNR" id="PIRNR039133"/>
    </source>
</evidence>
<dbReference type="InterPro" id="IPR045886">
    <property type="entry name" value="ThiF/MoeB/HesA"/>
</dbReference>
<evidence type="ECO:0000256" key="2">
    <source>
        <dbReference type="ARBA" id="ARBA00005673"/>
    </source>
</evidence>
<evidence type="ECO:0000313" key="14">
    <source>
        <dbReference type="Proteomes" id="UP001363622"/>
    </source>
</evidence>
<feature type="domain" description="Ubiquitin/SUMO-activating enzyme ubiquitin-like" evidence="12">
    <location>
        <begin position="447"/>
        <end position="527"/>
    </location>
</feature>
<evidence type="ECO:0000256" key="9">
    <source>
        <dbReference type="SAM" id="MobiDB-lite"/>
    </source>
</evidence>
<dbReference type="Proteomes" id="UP001363622">
    <property type="component" value="Unassembled WGS sequence"/>
</dbReference>
<dbReference type="Pfam" id="PF10585">
    <property type="entry name" value="UBA_E1_SCCH"/>
    <property type="match status" value="1"/>
</dbReference>
<gene>
    <name evidence="13" type="ORF">IWZ03DRAFT_65887</name>
</gene>
<feature type="compositionally biased region" description="Basic and acidic residues" evidence="9">
    <location>
        <begin position="544"/>
        <end position="556"/>
    </location>
</feature>
<proteinExistence type="inferred from homology"/>
<feature type="compositionally biased region" description="Acidic residues" evidence="9">
    <location>
        <begin position="609"/>
        <end position="623"/>
    </location>
</feature>
<dbReference type="InterPro" id="IPR035985">
    <property type="entry name" value="Ubiquitin-activating_enz"/>
</dbReference>
<name>A0ABR1KFE8_9PEZI</name>
<reference evidence="13 14" key="1">
    <citation type="submission" date="2024-04" db="EMBL/GenBank/DDBJ databases">
        <title>Phyllosticta paracitricarpa is synonymous to the EU quarantine fungus P. citricarpa based on phylogenomic analyses.</title>
        <authorList>
            <consortium name="Lawrence Berkeley National Laboratory"/>
            <person name="Van Ingen-Buijs V.A."/>
            <person name="Van Westerhoven A.C."/>
            <person name="Haridas S."/>
            <person name="Skiadas P."/>
            <person name="Martin F."/>
            <person name="Groenewald J.Z."/>
            <person name="Crous P.W."/>
            <person name="Seidl M.F."/>
        </authorList>
    </citation>
    <scope>NUCLEOTIDE SEQUENCE [LARGE SCALE GENOMIC DNA]</scope>
    <source>
        <strain evidence="13 14">CBS 123371</strain>
    </source>
</reference>